<reference evidence="5 7" key="2">
    <citation type="submission" date="2019-05" db="EMBL/GenBank/DDBJ databases">
        <title>Pasteurellaceae isolates from reptiles.</title>
        <authorList>
            <person name="Bojesen A.M."/>
            <person name="Lund E."/>
        </authorList>
    </citation>
    <scope>NUCLEOTIDE SEQUENCE [LARGE SCALE GENOMIC DNA]</scope>
    <source>
        <strain evidence="5 7">ELNT2x</strain>
    </source>
</reference>
<dbReference type="NCBIfam" id="NF008212">
    <property type="entry name" value="PRK10975.1"/>
    <property type="match status" value="1"/>
</dbReference>
<dbReference type="InterPro" id="IPR050832">
    <property type="entry name" value="Bact_Acetyltransf"/>
</dbReference>
<evidence type="ECO:0000313" key="6">
    <source>
        <dbReference type="Proteomes" id="UP000294619"/>
    </source>
</evidence>
<dbReference type="EC" id="2.3.1.210" evidence="5"/>
<evidence type="ECO:0000259" key="3">
    <source>
        <dbReference type="PROSITE" id="PS51186"/>
    </source>
</evidence>
<accession>A0A4R3YB92</accession>
<evidence type="ECO:0000313" key="4">
    <source>
        <dbReference type="EMBL" id="TCV89705.1"/>
    </source>
</evidence>
<dbReference type="SUPFAM" id="SSF55729">
    <property type="entry name" value="Acyl-CoA N-acyltransferases (Nat)"/>
    <property type="match status" value="1"/>
</dbReference>
<evidence type="ECO:0000256" key="1">
    <source>
        <dbReference type="ARBA" id="ARBA00022679"/>
    </source>
</evidence>
<keyword evidence="7" id="KW-1185">Reference proteome</keyword>
<dbReference type="PANTHER" id="PTHR43877">
    <property type="entry name" value="AMINOALKYLPHOSPHONATE N-ACETYLTRANSFERASE-RELATED-RELATED"/>
    <property type="match status" value="1"/>
</dbReference>
<protein>
    <submittedName>
        <fullName evidence="4">dTDP-4-amino-4,6-dideoxy-D-galactose acyltransferase</fullName>
        <ecNumber evidence="5">2.3.1.210</ecNumber>
    </submittedName>
</protein>
<feature type="domain" description="N-acetyltransferase" evidence="3">
    <location>
        <begin position="97"/>
        <end position="248"/>
    </location>
</feature>
<dbReference type="GO" id="GO:0016747">
    <property type="term" value="F:acyltransferase activity, transferring groups other than amino-acyl groups"/>
    <property type="evidence" value="ECO:0007669"/>
    <property type="project" value="InterPro"/>
</dbReference>
<evidence type="ECO:0000313" key="7">
    <source>
        <dbReference type="Proteomes" id="UP000305526"/>
    </source>
</evidence>
<sequence length="248" mass="28568">MAKCGFELISNQWESEFFGQQIAKLQFLPAQTALSPEFNKPEFNQESTVWHDFDLVQCKLHADQLSQIHQLQNLGFEFVEGELDFCLPLNQGMQSDSGFSIAAIDDIEQLEAIFGSAFLSSRFRQPWFSAEQNSRFYRTWIRKAVLAQFDDLCLLLKNQHNEIQGAISLRAIDSTQARVGLLAVAEQARGRGIAKQLLQSAVNWCLQQQKQQLWIATQANNCQAINLYQKQARLEQISYWFYHSKKRL</sequence>
<keyword evidence="1 4" id="KW-0808">Transferase</keyword>
<gene>
    <name evidence="5" type="primary">rffC</name>
    <name evidence="5" type="synonym">wecD</name>
    <name evidence="4" type="ORF">EDC16_10110</name>
    <name evidence="5" type="ORF">FHQ21_06730</name>
</gene>
<evidence type="ECO:0000313" key="5">
    <source>
        <dbReference type="EMBL" id="TNG91731.1"/>
    </source>
</evidence>
<dbReference type="EMBL" id="SMCP01000001">
    <property type="protein sequence ID" value="TCV89705.1"/>
    <property type="molecule type" value="Genomic_DNA"/>
</dbReference>
<name>A0A4R3YB92_9PAST</name>
<dbReference type="Pfam" id="PF00583">
    <property type="entry name" value="Acetyltransf_1"/>
    <property type="match status" value="1"/>
</dbReference>
<keyword evidence="2 4" id="KW-0012">Acyltransferase</keyword>
<organism evidence="4 6">
    <name type="scientific">Testudinibacter aquarius</name>
    <dbReference type="NCBI Taxonomy" id="1524974"/>
    <lineage>
        <taxon>Bacteria</taxon>
        <taxon>Pseudomonadati</taxon>
        <taxon>Pseudomonadota</taxon>
        <taxon>Gammaproteobacteria</taxon>
        <taxon>Pasteurellales</taxon>
        <taxon>Pasteurellaceae</taxon>
        <taxon>Testudinibacter</taxon>
    </lineage>
</organism>
<dbReference type="EMBL" id="VDGV01000050">
    <property type="protein sequence ID" value="TNG91731.1"/>
    <property type="molecule type" value="Genomic_DNA"/>
</dbReference>
<evidence type="ECO:0000256" key="2">
    <source>
        <dbReference type="ARBA" id="ARBA00023315"/>
    </source>
</evidence>
<proteinExistence type="predicted"/>
<dbReference type="PANTHER" id="PTHR43877:SF2">
    <property type="entry name" value="AMINOALKYLPHOSPHONATE N-ACETYLTRANSFERASE-RELATED"/>
    <property type="match status" value="1"/>
</dbReference>
<dbReference type="Gene3D" id="3.40.630.30">
    <property type="match status" value="1"/>
</dbReference>
<dbReference type="PROSITE" id="PS51186">
    <property type="entry name" value="GNAT"/>
    <property type="match status" value="1"/>
</dbReference>
<dbReference type="AlphaFoldDB" id="A0A4R3YB92"/>
<dbReference type="Proteomes" id="UP000294619">
    <property type="component" value="Unassembled WGS sequence"/>
</dbReference>
<dbReference type="InterPro" id="IPR000182">
    <property type="entry name" value="GNAT_dom"/>
</dbReference>
<dbReference type="CDD" id="cd04301">
    <property type="entry name" value="NAT_SF"/>
    <property type="match status" value="1"/>
</dbReference>
<dbReference type="Proteomes" id="UP000305526">
    <property type="component" value="Unassembled WGS sequence"/>
</dbReference>
<comment type="caution">
    <text evidence="4">The sequence shown here is derived from an EMBL/GenBank/DDBJ whole genome shotgun (WGS) entry which is preliminary data.</text>
</comment>
<reference evidence="4 6" key="1">
    <citation type="submission" date="2019-03" db="EMBL/GenBank/DDBJ databases">
        <title>Genomic Encyclopedia of Type Strains, Phase IV (KMG-IV): sequencing the most valuable type-strain genomes for metagenomic binning, comparative biology and taxonomic classification.</title>
        <authorList>
            <person name="Goeker M."/>
        </authorList>
    </citation>
    <scope>NUCLEOTIDE SEQUENCE [LARGE SCALE GENOMIC DNA]</scope>
    <source>
        <strain evidence="4 6">DSM 28140</strain>
    </source>
</reference>
<dbReference type="RefSeq" id="WP_132964153.1">
    <property type="nucleotide sequence ID" value="NZ_LEKL01000015.1"/>
</dbReference>
<dbReference type="InterPro" id="IPR016181">
    <property type="entry name" value="Acyl_CoA_acyltransferase"/>
</dbReference>